<accession>A0A417YK58</accession>
<dbReference type="RefSeq" id="WP_095308596.1">
    <property type="nucleotide sequence ID" value="NZ_JAMAWL010000001.1"/>
</dbReference>
<evidence type="ECO:0000313" key="1">
    <source>
        <dbReference type="EMBL" id="RHW33658.1"/>
    </source>
</evidence>
<keyword evidence="2" id="KW-1185">Reference proteome</keyword>
<proteinExistence type="predicted"/>
<dbReference type="Proteomes" id="UP000285456">
    <property type="component" value="Unassembled WGS sequence"/>
</dbReference>
<dbReference type="AlphaFoldDB" id="A0A417YK58"/>
<evidence type="ECO:0000313" key="2">
    <source>
        <dbReference type="Proteomes" id="UP000285456"/>
    </source>
</evidence>
<comment type="caution">
    <text evidence="1">The sequence shown here is derived from an EMBL/GenBank/DDBJ whole genome shotgun (WGS) entry which is preliminary data.</text>
</comment>
<gene>
    <name evidence="1" type="ORF">D1B32_06355</name>
</gene>
<dbReference type="EMBL" id="QWEH01000003">
    <property type="protein sequence ID" value="RHW33658.1"/>
    <property type="molecule type" value="Genomic_DNA"/>
</dbReference>
<sequence length="582" mass="66780">MSIYKLTGEKLAKVTQTEQRLRPGQIVQGKILKIFPENKAQIQLGGQNMIAKLEAALSIGNTYHFQVQTSDEMIYLKVLSEYIKKQTKTSLAPLMNQLNVKPNKANSSFIQALIHGNIPFDQSQLKEALHIFEQSKDRSAAKQILLEMIGRRFPITWDVFQALSIKNSSQFSSQMNELLEEMKSTNNKTELWTKLEQLISRPISETASLTKQFNLLNEQNKQQIFHVVKGLGMLNQDVDFKGWVSEWQQVGQVLKENQHNIRLPFSLHSNDIVEVFEQLHSNQSGLLNHSQQFLQAWKNALNQPVLAQREFIQLKEQLNQNILPLLPIEQTKFIRELSNNPVQLNSMMNLIVSLGSPITYKEIDTLLKTAQFDKLFLSKGPNEQFMLQLQQVLTYTGLNYEHQLAQKNLEQQSLKSLLLQYVQQSDGTAHEKAGQLLHFINGMQLNSINESDSVIQASLQIPAEKLGLVNDLELEFESRKTEDGKVNPDYCRILFYLDLHGLKQTIIDMHIQKRSVTVTIYNDIQELKRQTVKLIPVLRQGLEALDYKLTSVDFKALQELKSPAKETTEKVYSSYQGVDYRI</sequence>
<protein>
    <recommendedName>
        <fullName evidence="3">Flagellar hook-length control protein FliK</fullName>
    </recommendedName>
</protein>
<dbReference type="OrthoDB" id="2351076at2"/>
<reference evidence="1 2" key="1">
    <citation type="journal article" date="2007" name="Int. J. Syst. Evol. Microbiol.">
        <title>Oceanobacillus profundus sp. nov., isolated from a deep-sea sediment core.</title>
        <authorList>
            <person name="Kim Y.G."/>
            <person name="Choi D.H."/>
            <person name="Hyun S."/>
            <person name="Cho B.C."/>
        </authorList>
    </citation>
    <scope>NUCLEOTIDE SEQUENCE [LARGE SCALE GENOMIC DNA]</scope>
    <source>
        <strain evidence="1 2">DSM 18246</strain>
    </source>
</reference>
<evidence type="ECO:0008006" key="3">
    <source>
        <dbReference type="Google" id="ProtNLM"/>
    </source>
</evidence>
<organism evidence="1 2">
    <name type="scientific">Oceanobacillus profundus</name>
    <dbReference type="NCBI Taxonomy" id="372463"/>
    <lineage>
        <taxon>Bacteria</taxon>
        <taxon>Bacillati</taxon>
        <taxon>Bacillota</taxon>
        <taxon>Bacilli</taxon>
        <taxon>Bacillales</taxon>
        <taxon>Bacillaceae</taxon>
        <taxon>Oceanobacillus</taxon>
    </lineage>
</organism>
<name>A0A417YK58_9BACI</name>